<reference evidence="3" key="1">
    <citation type="submission" date="2017-11" db="EMBL/GenBank/DDBJ databases">
        <title>The sensing device of the deep-sea amphipod.</title>
        <authorList>
            <person name="Kobayashi H."/>
            <person name="Nagahama T."/>
            <person name="Arai W."/>
            <person name="Sasagawa Y."/>
            <person name="Umeda M."/>
            <person name="Hayashi T."/>
            <person name="Nikaido I."/>
            <person name="Watanabe H."/>
            <person name="Oguri K."/>
            <person name="Kitazato H."/>
            <person name="Fujioka K."/>
            <person name="Kido Y."/>
            <person name="Takami H."/>
        </authorList>
    </citation>
    <scope>NUCLEOTIDE SEQUENCE</scope>
    <source>
        <tissue evidence="3">Whole body</tissue>
    </source>
</reference>
<evidence type="ECO:0000259" key="1">
    <source>
        <dbReference type="Pfam" id="PF14687"/>
    </source>
</evidence>
<dbReference type="AlphaFoldDB" id="A0A6A7G3J0"/>
<dbReference type="PANTHER" id="PTHR31596">
    <property type="entry name" value="T-CELL ACTIVATION INHIBITOR, MITOCHONDRIAL"/>
    <property type="match status" value="1"/>
</dbReference>
<dbReference type="InterPro" id="IPR027989">
    <property type="entry name" value="DUF4461"/>
</dbReference>
<dbReference type="Pfam" id="PF14687">
    <property type="entry name" value="DUF4460"/>
    <property type="match status" value="1"/>
</dbReference>
<dbReference type="EMBL" id="IACT01006444">
    <property type="protein sequence ID" value="LAC25577.1"/>
    <property type="molecule type" value="mRNA"/>
</dbReference>
<name>A0A6A7G3J0_9CRUS</name>
<dbReference type="InterPro" id="IPR028031">
    <property type="entry name" value="DUF4460"/>
</dbReference>
<proteinExistence type="evidence at transcript level"/>
<dbReference type="InterPro" id="IPR027986">
    <property type="entry name" value="TCAIM"/>
</dbReference>
<evidence type="ECO:0000259" key="2">
    <source>
        <dbReference type="Pfam" id="PF14688"/>
    </source>
</evidence>
<sequence>MSVLQVRQITLRGITANVRICSACLLHHAFTASFHPPYRSLTHTQVSTAIKPIYTKVHPDLFGQYPRAQHINESSLKQLRSHLDTLLQKRKPRNTTLQFYVRDGTGELDLVSVDLSQSGLRSTLKSVLSSFKLPLAPLSKMEERSLGSDASGTPSEHRSAIRYYDSMDESWEDFQPKRQLKLYEWLVQNMWAAEKKLRSIAPVRKDISRLKKLLMAELGLQQLSSDRATATTRVRGCFMMLLELHKDYPALKHMLRGRKLHFGNVTGVNLAGEVVLGISEVRSQWLSFLQKLPEVDAILSRIPDMQRAVSIGLRNIHVTHRKFGVSVVVRGYGHDLRRLVTSLSDHRGRHGLPVDWPSSLSHLQLVVEPAWGPMGLSPTGQLLVPSSCPPPHLLTFITDNIARAPVLLQHYQQIKLREEELHVQCREVFSLEMLEKDDSVMPEEMISCCERLMSGSQRLSALLSGSRVWITSYYTVMLDGEICIPWYWDLTDHQRTLFKKSRDQIFTLPCVIY</sequence>
<accession>A0A6A7G3J0</accession>
<organism evidence="3">
    <name type="scientific">Hirondellea gigas</name>
    <dbReference type="NCBI Taxonomy" id="1518452"/>
    <lineage>
        <taxon>Eukaryota</taxon>
        <taxon>Metazoa</taxon>
        <taxon>Ecdysozoa</taxon>
        <taxon>Arthropoda</taxon>
        <taxon>Crustacea</taxon>
        <taxon>Multicrustacea</taxon>
        <taxon>Malacostraca</taxon>
        <taxon>Eumalacostraca</taxon>
        <taxon>Peracarida</taxon>
        <taxon>Amphipoda</taxon>
        <taxon>Amphilochidea</taxon>
        <taxon>Lysianassida</taxon>
        <taxon>Lysianassidira</taxon>
        <taxon>Lysianassoidea</taxon>
        <taxon>Lysianassidae</taxon>
        <taxon>Hirondellea</taxon>
    </lineage>
</organism>
<dbReference type="Pfam" id="PF14688">
    <property type="entry name" value="DUF4461"/>
    <property type="match status" value="1"/>
</dbReference>
<protein>
    <submittedName>
        <fullName evidence="3">T-cell activation inhibitor</fullName>
    </submittedName>
</protein>
<feature type="domain" description="DUF4461" evidence="2">
    <location>
        <begin position="181"/>
        <end position="488"/>
    </location>
</feature>
<feature type="domain" description="DUF4460" evidence="1">
    <location>
        <begin position="39"/>
        <end position="131"/>
    </location>
</feature>
<dbReference type="PANTHER" id="PTHR31596:SF1">
    <property type="entry name" value="T-CELL ACTIVATION INHIBITOR, MITOCHONDRIAL"/>
    <property type="match status" value="1"/>
</dbReference>
<dbReference type="GO" id="GO:0005739">
    <property type="term" value="C:mitochondrion"/>
    <property type="evidence" value="ECO:0007669"/>
    <property type="project" value="TreeGrafter"/>
</dbReference>
<evidence type="ECO:0000313" key="3">
    <source>
        <dbReference type="EMBL" id="LAC25577.1"/>
    </source>
</evidence>